<dbReference type="HOGENOM" id="CLU_1347224_0_0_6"/>
<proteinExistence type="predicted"/>
<dbReference type="EMBL" id="CP002209">
    <property type="protein sequence ID" value="ADN76230.1"/>
    <property type="molecule type" value="Genomic_DNA"/>
</dbReference>
<dbReference type="RefSeq" id="WP_013345536.1">
    <property type="nucleotide sequence ID" value="NC_014541.1"/>
</dbReference>
<gene>
    <name evidence="1" type="ordered locus">Fbal_2027</name>
</gene>
<name>E1SU97_FERBD</name>
<accession>E1SU97</accession>
<dbReference type="GeneID" id="67182236"/>
<sequence length="203" mass="22432">MSIDPVDIGLRLRAPISQLNPLITSVATDHFTVVELRSCHHHRCHACLVSLPKSVATNGLDASILLMNRVMQLMEKGAAQWQMSETRRDRIIGYWCTGFSAGKLGHPTVAEMTKRLDELLLIISSAGLSTQACVVCRPKFSIKINGRKMDVSEAAPYLKPPTVEAAMALNFHHNEVDVLFETQHSYGLFCWFTPSASGADPTR</sequence>
<reference evidence="1 2" key="1">
    <citation type="journal article" date="2010" name="Stand. Genomic Sci.">
        <title>Complete genome sequence of Ferrimonas balearica type strain (PAT).</title>
        <authorList>
            <person name="Nolan M."/>
            <person name="Sikorski J."/>
            <person name="Davenport K."/>
            <person name="Lucas S."/>
            <person name="Glavina Del Rio T."/>
            <person name="Tice H."/>
            <person name="Cheng J."/>
            <person name="Goodwin L."/>
            <person name="Pitluck S."/>
            <person name="Liolios K."/>
            <person name="Ivanova N."/>
            <person name="Mavromatis K."/>
            <person name="Ovchinnikova G."/>
            <person name="Pati A."/>
            <person name="Chen A."/>
            <person name="Palaniappan K."/>
            <person name="Land M."/>
            <person name="Hauser L."/>
            <person name="Chang Y."/>
            <person name="Jeffries C."/>
            <person name="Tapia R."/>
            <person name="Brettin T."/>
            <person name="Detter J."/>
            <person name="Han C."/>
            <person name="Yasawong M."/>
            <person name="Rohde M."/>
            <person name="Tindall B."/>
            <person name="Goker M."/>
            <person name="Woyke T."/>
            <person name="Bristow J."/>
            <person name="Eisen J."/>
            <person name="Markowitz V."/>
            <person name="Hugenholtz P."/>
            <person name="Kyrpides N."/>
            <person name="Klenk H."/>
            <person name="Lapidus A."/>
        </authorList>
    </citation>
    <scope>NUCLEOTIDE SEQUENCE [LARGE SCALE GENOMIC DNA]</scope>
    <source>
        <strain evidence="2">DSM 9799 / CCM 4581 / KCTC 23876 / PAT</strain>
    </source>
</reference>
<dbReference type="KEGG" id="fbl:Fbal_2027"/>
<organism evidence="1 2">
    <name type="scientific">Ferrimonas balearica (strain DSM 9799 / CCM 4581 / KCTC 23876 / PAT)</name>
    <dbReference type="NCBI Taxonomy" id="550540"/>
    <lineage>
        <taxon>Bacteria</taxon>
        <taxon>Pseudomonadati</taxon>
        <taxon>Pseudomonadota</taxon>
        <taxon>Gammaproteobacteria</taxon>
        <taxon>Alteromonadales</taxon>
        <taxon>Ferrimonadaceae</taxon>
        <taxon>Ferrimonas</taxon>
    </lineage>
</organism>
<dbReference type="Proteomes" id="UP000006683">
    <property type="component" value="Chromosome"/>
</dbReference>
<protein>
    <submittedName>
        <fullName evidence="1">Uncharacterized protein</fullName>
    </submittedName>
</protein>
<keyword evidence="2" id="KW-1185">Reference proteome</keyword>
<dbReference type="AlphaFoldDB" id="E1SU97"/>
<evidence type="ECO:0000313" key="2">
    <source>
        <dbReference type="Proteomes" id="UP000006683"/>
    </source>
</evidence>
<evidence type="ECO:0000313" key="1">
    <source>
        <dbReference type="EMBL" id="ADN76230.1"/>
    </source>
</evidence>